<organism evidence="5 6">
    <name type="scientific">Saccoglossus kowalevskii</name>
    <name type="common">Acorn worm</name>
    <dbReference type="NCBI Taxonomy" id="10224"/>
    <lineage>
        <taxon>Eukaryota</taxon>
        <taxon>Metazoa</taxon>
        <taxon>Hemichordata</taxon>
        <taxon>Enteropneusta</taxon>
        <taxon>Harrimaniidae</taxon>
        <taxon>Saccoglossus</taxon>
    </lineage>
</organism>
<feature type="chain" id="PRO_5047236601" evidence="1">
    <location>
        <begin position="23"/>
        <end position="1054"/>
    </location>
</feature>
<dbReference type="RefSeq" id="XP_006820249.1">
    <property type="nucleotide sequence ID" value="XM_006820186.1"/>
</dbReference>
<dbReference type="Pfam" id="PF22851">
    <property type="entry name" value="CATSPERG_Ig-like"/>
    <property type="match status" value="1"/>
</dbReference>
<protein>
    <submittedName>
        <fullName evidence="6">Cation channel sperm-associated protein subunit gamma-like</fullName>
    </submittedName>
</protein>
<feature type="signal peptide" evidence="1">
    <location>
        <begin position="1"/>
        <end position="22"/>
    </location>
</feature>
<name>A0ABM0MJQ8_SACKO</name>
<proteinExistence type="predicted"/>
<accession>A0ABM0MJQ8</accession>
<reference evidence="6" key="1">
    <citation type="submission" date="2025-08" db="UniProtKB">
        <authorList>
            <consortium name="RefSeq"/>
        </authorList>
    </citation>
    <scope>IDENTIFICATION</scope>
    <source>
        <tissue evidence="6">Testes</tissue>
    </source>
</reference>
<dbReference type="GeneID" id="102808649"/>
<sequence>MLYFGNRIFRVLFFFLLQIVYSGQVCPNYDIRVDCAWRVDVVQQNLNLTTVSVIKPADLIPVSSIISDKALNLVVEDELTVDAYYSYPYALQIQITCCNEITPSVIRNSVATGMSPKVIVSSTNKTRGTVQHVLSAILIDLVELGVSTEMECQHTLCHPAWVVPLPLDNQTHSVHVEVTTNGIGLFSHVYRKTIYHEYFETESEVNMLGEKILLNDTVIDEVSSSDSTIVVTKDSMPSIFKGKANTLLFSQDHFQTVDVLKIELPSDRPVCNVSTTEPMLYDSLVLTEKILLGTSRGLYEISEDYINVLEVCVKMLISPLQQSITDSNMLAVTEHRDVYTIGYKSENDYTLTFSILAGHSEGSICDFLENVVDTVESENCSVVSASIDPTQQDTYLFLLRVTIDISHDYFLVEYAGTQGSGSWELVTSVADIDNWSDFQDISVGSWCGLSYTTLVSSHLFIWGNAIIQSADNGRTLYLMSMYPVHDKSIITVATFSLDGAFAVLNQMQEVWYGIVGNFNSITKLVPTSTSVLLSNLMLGDAENTTTLAVFFDSYNQLYQLMVLSAYNATDVISRYLVPVTDIITGQNFVDSQNDGIDGLECSSRSCPYIDIRFEAPISQNYSRIEKYTYEAPCHKYEYAGNLEALYVYQGLVHRIIQQCCANTKIYDEDSISGRLPDTIYLDRNQSYKFSLRISVDDSSCNTGTAALQKTQVQIDVSDQLLDVFAERQVHVINNTVIYQVTVQESDVEVGVVSHFPAKSISLMLQIWNSAFKCITHRFNEKHIEGSYVMNVMLGCPPGKHLIFDMKQSLDFSSSVSEVAYDCPVSDPEMPCLYYENGFYPHFYIEEMSTGHKELFTGKYIMKIIGGGLSILEITHYSSNEIAMYNSNRPHATPVMVGKNTSEQDNDGMFIYTHQTKGIIWHCQAQSPCGNVPLAFPYAPEYYFLIEVSNSYILVYLICNRYVWKRFKSKVLNVEMELEELEQSLSESRSASDMYDSSDEEVIAIHHLIPSRDNFNKGSTSELHVSDRGAASDSAASLHKRNLKKKLEEQRIHNL</sequence>
<evidence type="ECO:0000259" key="4">
    <source>
        <dbReference type="Pfam" id="PF22851"/>
    </source>
</evidence>
<dbReference type="Proteomes" id="UP000694865">
    <property type="component" value="Unplaced"/>
</dbReference>
<dbReference type="PANTHER" id="PTHR14327:SF1">
    <property type="entry name" value="CATION CHANNEL SPERM-ASSOCIATED AUXILIARY SUBUNIT GAMMA"/>
    <property type="match status" value="1"/>
</dbReference>
<feature type="domain" description="CATSPERG N-terminal" evidence="2">
    <location>
        <begin position="35"/>
        <end position="186"/>
    </location>
</feature>
<evidence type="ECO:0000313" key="5">
    <source>
        <dbReference type="Proteomes" id="UP000694865"/>
    </source>
</evidence>
<keyword evidence="5" id="KW-1185">Reference proteome</keyword>
<dbReference type="InterPro" id="IPR053873">
    <property type="entry name" value="CATSPERG_C"/>
</dbReference>
<dbReference type="InterPro" id="IPR053872">
    <property type="entry name" value="CATSPERG_N"/>
</dbReference>
<evidence type="ECO:0000259" key="3">
    <source>
        <dbReference type="Pfam" id="PF22846"/>
    </source>
</evidence>
<dbReference type="Pfam" id="PF22840">
    <property type="entry name" value="CATSPERG_NTD"/>
    <property type="match status" value="1"/>
</dbReference>
<feature type="domain" description="CATSPERG C-terminal" evidence="3">
    <location>
        <begin position="820"/>
        <end position="954"/>
    </location>
</feature>
<dbReference type="InterPro" id="IPR053874">
    <property type="entry name" value="CATSPERG_Ig-like"/>
</dbReference>
<dbReference type="InterPro" id="IPR028246">
    <property type="entry name" value="CATSPERG"/>
</dbReference>
<keyword evidence="1" id="KW-0732">Signal</keyword>
<evidence type="ECO:0000259" key="2">
    <source>
        <dbReference type="Pfam" id="PF22840"/>
    </source>
</evidence>
<evidence type="ECO:0000313" key="6">
    <source>
        <dbReference type="RefSeq" id="XP_006820249.1"/>
    </source>
</evidence>
<dbReference type="PANTHER" id="PTHR14327">
    <property type="entry name" value="CATION CHANNEL SPERM-ASSOCIATED PROTEIN SUBUNIT GAMMA"/>
    <property type="match status" value="1"/>
</dbReference>
<feature type="domain" description="CATSPERG Ig-like" evidence="4">
    <location>
        <begin position="674"/>
        <end position="791"/>
    </location>
</feature>
<gene>
    <name evidence="6" type="primary">LOC102808649</name>
</gene>
<evidence type="ECO:0000256" key="1">
    <source>
        <dbReference type="SAM" id="SignalP"/>
    </source>
</evidence>
<dbReference type="Pfam" id="PF22846">
    <property type="entry name" value="CATSPERG_C"/>
    <property type="match status" value="1"/>
</dbReference>